<keyword evidence="2" id="KW-1185">Reference proteome</keyword>
<dbReference type="Proteomes" id="UP000798662">
    <property type="component" value="Chromosome 2"/>
</dbReference>
<accession>A0ACC3C7F9</accession>
<organism evidence="1 2">
    <name type="scientific">Pyropia yezoensis</name>
    <name type="common">Susabi-nori</name>
    <name type="synonym">Porphyra yezoensis</name>
    <dbReference type="NCBI Taxonomy" id="2788"/>
    <lineage>
        <taxon>Eukaryota</taxon>
        <taxon>Rhodophyta</taxon>
        <taxon>Bangiophyceae</taxon>
        <taxon>Bangiales</taxon>
        <taxon>Bangiaceae</taxon>
        <taxon>Pyropia</taxon>
    </lineage>
</organism>
<comment type="caution">
    <text evidence="1">The sequence shown here is derived from an EMBL/GenBank/DDBJ whole genome shotgun (WGS) entry which is preliminary data.</text>
</comment>
<protein>
    <submittedName>
        <fullName evidence="1">Uncharacterized protein</fullName>
    </submittedName>
</protein>
<gene>
    <name evidence="1" type="ORF">I4F81_008589</name>
</gene>
<sequence length="793" mass="75446">MGDDGRPSRGRSRSPLDVAMEVDAGDGGGGGGGGSRRGSGRRRRRRSISRSASAPRGRSGSRSASPAGGRHRPRPRRGDRPAVAGGAVATVAKAAANPADQDARTVYVWQLDRHVTEADVRDLFATVARVRAVVLVGDRRGPRGHRGSGYVELGSPADVAAAVGLAGTPLGGVPLAVRACVPTPRPVGGRPRGTEPPVGASSSVAVEAGAATAANGGAGGRPPGAGPAPPAPRPAHSWLKAAPPGEPLAPLPPPRVRVLPTVPPPAGGGGAVGGAIGGGGGGGSGCDGSGGGKGGTGGDGSSPAASEPKAVVVTLPTEVTQIDTVRLVGLLSGGLPLPGAVAPMVAPSVALSSTGGVVGGLGGSALAGLLAPLPGAVAPPPPPPPPPLPSQPLQAPSPVAPPQAVVPPAGPTATPSTPLSTLTATQVPPPTPAPVAPPVVAALLPPVVPAAPVSPRTAAAAAAAAAARATASLASAGYMTLAKPAVAAAAGGGRAGGGVGVGGGGGAGAAGGGGGGSGGSGGGGGGDRGARARAVAAAAADEGGGELDDRAGVALTAGQRAALMARLSRGVDIAAPGGAAVPPAPPGGAAVPPAPQAAAVAGGGAAAAAAASSVAAPASAAAEPDVDGEEAVPSSPCVRLGPMFAATGATPADIADVVADVESELAARVAPPLHVGARPDGRGGWVYVRFRAAADAAGAAALLDRRWWGGCPPTHAPCFPSRDSPLPSRSPSRVFRRPVTAAAMPRVARTDATDLAGMAVKAHTFQGGNHHLYCADADQRSGSSAMYLKVYPT</sequence>
<dbReference type="EMBL" id="CM020619">
    <property type="protein sequence ID" value="KAK1866069.1"/>
    <property type="molecule type" value="Genomic_DNA"/>
</dbReference>
<reference evidence="1" key="1">
    <citation type="submission" date="2019-11" db="EMBL/GenBank/DDBJ databases">
        <title>Nori genome reveals adaptations in red seaweeds to the harsh intertidal environment.</title>
        <authorList>
            <person name="Wang D."/>
            <person name="Mao Y."/>
        </authorList>
    </citation>
    <scope>NUCLEOTIDE SEQUENCE</scope>
    <source>
        <tissue evidence="1">Gametophyte</tissue>
    </source>
</reference>
<proteinExistence type="predicted"/>
<evidence type="ECO:0000313" key="2">
    <source>
        <dbReference type="Proteomes" id="UP000798662"/>
    </source>
</evidence>
<evidence type="ECO:0000313" key="1">
    <source>
        <dbReference type="EMBL" id="KAK1866069.1"/>
    </source>
</evidence>
<name>A0ACC3C7F9_PYRYE</name>